<feature type="transmembrane region" description="Helical" evidence="1">
    <location>
        <begin position="20"/>
        <end position="49"/>
    </location>
</feature>
<protein>
    <submittedName>
        <fullName evidence="3">CPBP family intramembrane metalloprotease</fullName>
    </submittedName>
</protein>
<dbReference type="GO" id="GO:0004175">
    <property type="term" value="F:endopeptidase activity"/>
    <property type="evidence" value="ECO:0007669"/>
    <property type="project" value="UniProtKB-ARBA"/>
</dbReference>
<gene>
    <name evidence="3" type="ORF">JW646_15900</name>
</gene>
<keyword evidence="3" id="KW-0378">Hydrolase</keyword>
<dbReference type="AlphaFoldDB" id="A0AAX2ZCJ9"/>
<feature type="transmembrane region" description="Helical" evidence="1">
    <location>
        <begin position="137"/>
        <end position="155"/>
    </location>
</feature>
<dbReference type="InterPro" id="IPR003675">
    <property type="entry name" value="Rce1/LyrA-like_dom"/>
</dbReference>
<sequence length="304" mass="33235">MIEKTRLTEDAKKSRVLLNFFLSILLAYLFIKGGMATGQLIFGPILTSISKSSFFIQNQNLIIQFVQLIVFGLISSIVFIWVLAIEGREIVTLGFYKESWLAKYASGLLIGLLMMSTVVFILYIFGFITIETKSPQPVGIGALLNISIILIGWLIQGATEEIVTRGWLMNVLGARYNITVGLILSSVFFALIHSENPGINYVAMLNIVLVGILLGLIVINTGSLWVACGIHSAWNFAQGNIFGFQVSGNDVGVGSIVDLNLVGNEFITGGQFGPEAGMVCSFVILVLIVIMLFLSKRDSLKNIR</sequence>
<name>A0AAX2ZCJ9_9FIRM</name>
<dbReference type="KEGG" id="tem:JW646_15900"/>
<feature type="transmembrane region" description="Helical" evidence="1">
    <location>
        <begin position="199"/>
        <end position="219"/>
    </location>
</feature>
<feature type="transmembrane region" description="Helical" evidence="1">
    <location>
        <begin position="104"/>
        <end position="125"/>
    </location>
</feature>
<feature type="transmembrane region" description="Helical" evidence="1">
    <location>
        <begin position="276"/>
        <end position="294"/>
    </location>
</feature>
<reference evidence="3 4" key="1">
    <citation type="journal article" date="2023" name="Int. J. Syst. Evol. Microbiol.">
        <title>Terrisporobacter hibernicus sp. nov., isolated from bovine faeces in Northern Ireland.</title>
        <authorList>
            <person name="Mitchell M."/>
            <person name="Nguyen S.V."/>
            <person name="Connor M."/>
            <person name="Fairley D.J."/>
            <person name="Donoghue O."/>
            <person name="Marshall H."/>
            <person name="Koolman L."/>
            <person name="McMullan G."/>
            <person name="Schaffer K.E."/>
            <person name="McGrath J.W."/>
            <person name="Fanning S."/>
        </authorList>
    </citation>
    <scope>NUCLEOTIDE SEQUENCE [LARGE SCALE GENOMIC DNA]</scope>
    <source>
        <strain evidence="3 4">MCA3</strain>
    </source>
</reference>
<dbReference type="GO" id="GO:0008237">
    <property type="term" value="F:metallopeptidase activity"/>
    <property type="evidence" value="ECO:0007669"/>
    <property type="project" value="UniProtKB-KW"/>
</dbReference>
<dbReference type="Pfam" id="PF02517">
    <property type="entry name" value="Rce1-like"/>
    <property type="match status" value="1"/>
</dbReference>
<organism evidence="3 4">
    <name type="scientific">Terrisporobacter hibernicus</name>
    <dbReference type="NCBI Taxonomy" id="2813371"/>
    <lineage>
        <taxon>Bacteria</taxon>
        <taxon>Bacillati</taxon>
        <taxon>Bacillota</taxon>
        <taxon>Clostridia</taxon>
        <taxon>Peptostreptococcales</taxon>
        <taxon>Peptostreptococcaceae</taxon>
        <taxon>Terrisporobacter</taxon>
    </lineage>
</organism>
<feature type="domain" description="CAAX prenyl protease 2/Lysostaphin resistance protein A-like" evidence="2">
    <location>
        <begin position="146"/>
        <end position="236"/>
    </location>
</feature>
<keyword evidence="1" id="KW-0812">Transmembrane</keyword>
<proteinExistence type="predicted"/>
<dbReference type="GO" id="GO:0080120">
    <property type="term" value="P:CAAX-box protein maturation"/>
    <property type="evidence" value="ECO:0007669"/>
    <property type="project" value="UniProtKB-ARBA"/>
</dbReference>
<feature type="transmembrane region" description="Helical" evidence="1">
    <location>
        <begin position="61"/>
        <end position="84"/>
    </location>
</feature>
<dbReference type="Proteomes" id="UP001198983">
    <property type="component" value="Chromosome"/>
</dbReference>
<keyword evidence="1" id="KW-1133">Transmembrane helix</keyword>
<accession>A0AAX2ZCJ9</accession>
<evidence type="ECO:0000313" key="3">
    <source>
        <dbReference type="EMBL" id="UEL47099.1"/>
    </source>
</evidence>
<feature type="transmembrane region" description="Helical" evidence="1">
    <location>
        <begin position="175"/>
        <end position="192"/>
    </location>
</feature>
<dbReference type="EMBL" id="CP081135">
    <property type="protein sequence ID" value="UEL47099.1"/>
    <property type="molecule type" value="Genomic_DNA"/>
</dbReference>
<evidence type="ECO:0000256" key="1">
    <source>
        <dbReference type="SAM" id="Phobius"/>
    </source>
</evidence>
<keyword evidence="4" id="KW-1185">Reference proteome</keyword>
<keyword evidence="1" id="KW-0472">Membrane</keyword>
<dbReference type="PANTHER" id="PTHR39430">
    <property type="entry name" value="MEMBRANE-ASSOCIATED PROTEASE-RELATED"/>
    <property type="match status" value="1"/>
</dbReference>
<dbReference type="PANTHER" id="PTHR39430:SF1">
    <property type="entry name" value="PROTEASE"/>
    <property type="match status" value="1"/>
</dbReference>
<keyword evidence="3" id="KW-0482">Metalloprotease</keyword>
<evidence type="ECO:0000259" key="2">
    <source>
        <dbReference type="Pfam" id="PF02517"/>
    </source>
</evidence>
<keyword evidence="3" id="KW-0645">Protease</keyword>
<evidence type="ECO:0000313" key="4">
    <source>
        <dbReference type="Proteomes" id="UP001198983"/>
    </source>
</evidence>
<dbReference type="RefSeq" id="WP_228415632.1">
    <property type="nucleotide sequence ID" value="NZ_CP081135.1"/>
</dbReference>